<keyword evidence="1" id="KW-0175">Coiled coil</keyword>
<reference evidence="2" key="1">
    <citation type="submission" date="2021-06" db="EMBL/GenBank/DDBJ databases">
        <title>Parelaphostrongylus tenuis whole genome reference sequence.</title>
        <authorList>
            <person name="Garwood T.J."/>
            <person name="Larsen P.A."/>
            <person name="Fountain-Jones N.M."/>
            <person name="Garbe J.R."/>
            <person name="Macchietto M.G."/>
            <person name="Kania S.A."/>
            <person name="Gerhold R.W."/>
            <person name="Richards J.E."/>
            <person name="Wolf T.M."/>
        </authorList>
    </citation>
    <scope>NUCLEOTIDE SEQUENCE</scope>
    <source>
        <strain evidence="2">MNPRO001-30</strain>
        <tissue evidence="2">Meninges</tissue>
    </source>
</reference>
<dbReference type="EMBL" id="JAHQIW010004242">
    <property type="protein sequence ID" value="KAJ1361595.1"/>
    <property type="molecule type" value="Genomic_DNA"/>
</dbReference>
<proteinExistence type="predicted"/>
<gene>
    <name evidence="2" type="ORF">KIN20_020885</name>
</gene>
<organism evidence="2 3">
    <name type="scientific">Parelaphostrongylus tenuis</name>
    <name type="common">Meningeal worm</name>
    <dbReference type="NCBI Taxonomy" id="148309"/>
    <lineage>
        <taxon>Eukaryota</taxon>
        <taxon>Metazoa</taxon>
        <taxon>Ecdysozoa</taxon>
        <taxon>Nematoda</taxon>
        <taxon>Chromadorea</taxon>
        <taxon>Rhabditida</taxon>
        <taxon>Rhabditina</taxon>
        <taxon>Rhabditomorpha</taxon>
        <taxon>Strongyloidea</taxon>
        <taxon>Metastrongylidae</taxon>
        <taxon>Parelaphostrongylus</taxon>
    </lineage>
</organism>
<evidence type="ECO:0000256" key="1">
    <source>
        <dbReference type="SAM" id="Coils"/>
    </source>
</evidence>
<dbReference type="Proteomes" id="UP001196413">
    <property type="component" value="Unassembled WGS sequence"/>
</dbReference>
<accession>A0AAD5MN67</accession>
<evidence type="ECO:0000313" key="2">
    <source>
        <dbReference type="EMBL" id="KAJ1361595.1"/>
    </source>
</evidence>
<feature type="coiled-coil region" evidence="1">
    <location>
        <begin position="12"/>
        <end position="39"/>
    </location>
</feature>
<sequence length="64" mass="7438">MGEYLRTSELDAKVHIISAEDLEKRVQELENEIFTIKDNMQRKVNYASMLIAEINANNEIIDVK</sequence>
<keyword evidence="3" id="KW-1185">Reference proteome</keyword>
<comment type="caution">
    <text evidence="2">The sequence shown here is derived from an EMBL/GenBank/DDBJ whole genome shotgun (WGS) entry which is preliminary data.</text>
</comment>
<name>A0AAD5MN67_PARTN</name>
<protein>
    <submittedName>
        <fullName evidence="2">Uncharacterized protein</fullName>
    </submittedName>
</protein>
<evidence type="ECO:0000313" key="3">
    <source>
        <dbReference type="Proteomes" id="UP001196413"/>
    </source>
</evidence>
<dbReference type="AlphaFoldDB" id="A0AAD5MN67"/>